<evidence type="ECO:0008006" key="3">
    <source>
        <dbReference type="Google" id="ProtNLM"/>
    </source>
</evidence>
<sequence length="204" mass="23828">MAETISVYVHSDTNPDFNVTVDVRDPIEVLNQYISNNNSDTEKYQLIYKDSHILPVFTFLFYQVQDGDHFYFIPTPKSKDNLKSKVGRQQRTYFTPSLSQIKDTVHYFQLNNDSDTIHKVYDILSSPKSSREIARIKDLHLMKIEGERKLHRKAEFNFKGVSVPRKSFTEPIRTLSQFSYQTNEPSTTELPHPFKLRKCGESVK</sequence>
<evidence type="ECO:0000313" key="2">
    <source>
        <dbReference type="Proteomes" id="UP000179807"/>
    </source>
</evidence>
<protein>
    <recommendedName>
        <fullName evidence="3">Ubiquitin-like domain-containing protein</fullName>
    </recommendedName>
</protein>
<name>A0A1J4J7X5_9EUKA</name>
<dbReference type="EMBL" id="MLAK01001256">
    <property type="protein sequence ID" value="OHS95302.1"/>
    <property type="molecule type" value="Genomic_DNA"/>
</dbReference>
<comment type="caution">
    <text evidence="1">The sequence shown here is derived from an EMBL/GenBank/DDBJ whole genome shotgun (WGS) entry which is preliminary data.</text>
</comment>
<dbReference type="InterPro" id="IPR029071">
    <property type="entry name" value="Ubiquitin-like_domsf"/>
</dbReference>
<gene>
    <name evidence="1" type="ORF">TRFO_38589</name>
</gene>
<dbReference type="Proteomes" id="UP000179807">
    <property type="component" value="Unassembled WGS sequence"/>
</dbReference>
<evidence type="ECO:0000313" key="1">
    <source>
        <dbReference type="EMBL" id="OHS95302.1"/>
    </source>
</evidence>
<organism evidence="1 2">
    <name type="scientific">Tritrichomonas foetus</name>
    <dbReference type="NCBI Taxonomy" id="1144522"/>
    <lineage>
        <taxon>Eukaryota</taxon>
        <taxon>Metamonada</taxon>
        <taxon>Parabasalia</taxon>
        <taxon>Tritrichomonadida</taxon>
        <taxon>Tritrichomonadidae</taxon>
        <taxon>Tritrichomonas</taxon>
    </lineage>
</organism>
<dbReference type="VEuPathDB" id="TrichDB:TRFO_38589"/>
<dbReference type="GeneID" id="94846842"/>
<keyword evidence="2" id="KW-1185">Reference proteome</keyword>
<dbReference type="RefSeq" id="XP_068348439.1">
    <property type="nucleotide sequence ID" value="XM_068512138.1"/>
</dbReference>
<proteinExistence type="predicted"/>
<accession>A0A1J4J7X5</accession>
<reference evidence="1" key="1">
    <citation type="submission" date="2016-10" db="EMBL/GenBank/DDBJ databases">
        <authorList>
            <person name="Benchimol M."/>
            <person name="Almeida L.G."/>
            <person name="Vasconcelos A.T."/>
            <person name="Perreira-Neves A."/>
            <person name="Rosa I.A."/>
            <person name="Tasca T."/>
            <person name="Bogo M.R."/>
            <person name="de Souza W."/>
        </authorList>
    </citation>
    <scope>NUCLEOTIDE SEQUENCE [LARGE SCALE GENOMIC DNA]</scope>
    <source>
        <strain evidence="1">K</strain>
    </source>
</reference>
<dbReference type="AlphaFoldDB" id="A0A1J4J7X5"/>
<dbReference type="SUPFAM" id="SSF54236">
    <property type="entry name" value="Ubiquitin-like"/>
    <property type="match status" value="1"/>
</dbReference>